<dbReference type="Proteomes" id="UP000002382">
    <property type="component" value="Chromosome"/>
</dbReference>
<gene>
    <name evidence="2" type="ordered locus">Kole_0377</name>
</gene>
<reference evidence="2 3" key="2">
    <citation type="journal article" date="2011" name="J. Bacteriol.">
        <title>Genome Sequence of Kosmotoga olearia Strain TBF 19.5.1, a Thermophilic Bacterium with a Wide Growth Temperature Range, Isolated from the Troll B Oil Platform in the North Sea.</title>
        <authorList>
            <person name="Swithers K.S."/>
            <person name="Dipippo J.L."/>
            <person name="Bruce D.C."/>
            <person name="Detter C."/>
            <person name="Tapia R."/>
            <person name="Han S."/>
            <person name="Goodwin L.A."/>
            <person name="Han J."/>
            <person name="Woyke T."/>
            <person name="Pitluck S."/>
            <person name="Pennacchio L."/>
            <person name="Nolan M."/>
            <person name="Mikhailova N."/>
            <person name="Land M.L."/>
            <person name="Nesbo C.L."/>
            <person name="Gogarten J.P."/>
            <person name="Noll K.M."/>
        </authorList>
    </citation>
    <scope>NUCLEOTIDE SEQUENCE [LARGE SCALE GENOMIC DNA]</scope>
    <source>
        <strain evidence="3">ATCC BAA-1733 / DSM 21960 / TBF 19.5.1</strain>
    </source>
</reference>
<feature type="compositionally biased region" description="Polar residues" evidence="1">
    <location>
        <begin position="54"/>
        <end position="63"/>
    </location>
</feature>
<name>C5CDT3_KOSOT</name>
<evidence type="ECO:0000313" key="3">
    <source>
        <dbReference type="Proteomes" id="UP000002382"/>
    </source>
</evidence>
<accession>C5CDT3</accession>
<evidence type="ECO:0000256" key="1">
    <source>
        <dbReference type="SAM" id="MobiDB-lite"/>
    </source>
</evidence>
<dbReference type="Pfam" id="PF16258">
    <property type="entry name" value="DUF4912"/>
    <property type="match status" value="1"/>
</dbReference>
<keyword evidence="3" id="KW-1185">Reference proteome</keyword>
<dbReference type="eggNOG" id="COG3330">
    <property type="taxonomic scope" value="Bacteria"/>
</dbReference>
<organism evidence="2 3">
    <name type="scientific">Kosmotoga olearia (strain ATCC BAA-1733 / DSM 21960 / TBF 19.5.1)</name>
    <dbReference type="NCBI Taxonomy" id="521045"/>
    <lineage>
        <taxon>Bacteria</taxon>
        <taxon>Thermotogati</taxon>
        <taxon>Thermotogota</taxon>
        <taxon>Thermotogae</taxon>
        <taxon>Kosmotogales</taxon>
        <taxon>Kosmotogaceae</taxon>
        <taxon>Kosmotoga</taxon>
    </lineage>
</organism>
<dbReference type="RefSeq" id="WP_012744889.1">
    <property type="nucleotide sequence ID" value="NC_012785.1"/>
</dbReference>
<sequence length="254" mass="29612">MKKEKILEFLEASPTIQDLRKFAKMLGLRIKRTMRKRDLIRLLKTEANKMKDISSVTSKISTPESKDQPHLPSKPENFDLPNSYTKDKLVMLPVNSRWVYLYWDFSTETQKRVFECGGKLVLRVYDVTNIIFDGSNAHKIKEITPSGKTNNWYLKVDFSDANYLAEIGIIENNKFTPLIRSNIVRTPVAFPKFKEKEEWLILNNQEKKVVSALESEKFRKAAFPFENKPTSFSNPSSEEFLNYLFRSISGRKEL</sequence>
<evidence type="ECO:0008006" key="4">
    <source>
        <dbReference type="Google" id="ProtNLM"/>
    </source>
</evidence>
<proteinExistence type="predicted"/>
<feature type="region of interest" description="Disordered" evidence="1">
    <location>
        <begin position="54"/>
        <end position="79"/>
    </location>
</feature>
<dbReference type="EMBL" id="CP001634">
    <property type="protein sequence ID" value="ACR79102.1"/>
    <property type="molecule type" value="Genomic_DNA"/>
</dbReference>
<dbReference type="InterPro" id="IPR032585">
    <property type="entry name" value="DUF4912"/>
</dbReference>
<dbReference type="HOGENOM" id="CLU_1065321_0_0_0"/>
<dbReference type="STRING" id="521045.Kole_0377"/>
<evidence type="ECO:0000313" key="2">
    <source>
        <dbReference type="EMBL" id="ACR79102.1"/>
    </source>
</evidence>
<dbReference type="AlphaFoldDB" id="C5CDT3"/>
<protein>
    <recommendedName>
        <fullName evidence="4">DUF4912 domain-containing protein</fullName>
    </recommendedName>
</protein>
<dbReference type="OrthoDB" id="9812700at2"/>
<reference evidence="2 3" key="1">
    <citation type="submission" date="2009-06" db="EMBL/GenBank/DDBJ databases">
        <title>Complete sequence of Thermotogales bacterium TBF 19.5.1.</title>
        <authorList>
            <consortium name="US DOE Joint Genome Institute"/>
            <person name="Lucas S."/>
            <person name="Copeland A."/>
            <person name="Lapidus A."/>
            <person name="Glavina del Rio T."/>
            <person name="Tice H."/>
            <person name="Bruce D."/>
            <person name="Goodwin L."/>
            <person name="Pitluck S."/>
            <person name="Chertkov O."/>
            <person name="Brettin T."/>
            <person name="Detter J.C."/>
            <person name="Han C."/>
            <person name="Schmutz J."/>
            <person name="Larimer F."/>
            <person name="Land M."/>
            <person name="Hauser L."/>
            <person name="Kyrpides N."/>
            <person name="Ovchinnikova G."/>
            <person name="Noll K."/>
        </authorList>
    </citation>
    <scope>NUCLEOTIDE SEQUENCE [LARGE SCALE GENOMIC DNA]</scope>
    <source>
        <strain evidence="3">ATCC BAA-1733 / DSM 21960 / TBF 19.5.1</strain>
    </source>
</reference>
<dbReference type="KEGG" id="kol:Kole_0377"/>